<evidence type="ECO:0000256" key="2">
    <source>
        <dbReference type="ARBA" id="ARBA00023235"/>
    </source>
</evidence>
<dbReference type="Pfam" id="PF00849">
    <property type="entry name" value="PseudoU_synth_2"/>
    <property type="match status" value="1"/>
</dbReference>
<dbReference type="Gene3D" id="3.30.2350.10">
    <property type="entry name" value="Pseudouridine synthase"/>
    <property type="match status" value="1"/>
</dbReference>
<evidence type="ECO:0008006" key="8">
    <source>
        <dbReference type="Google" id="ProtNLM"/>
    </source>
</evidence>
<dbReference type="PROSITE" id="PS01129">
    <property type="entry name" value="PSI_RLU"/>
    <property type="match status" value="1"/>
</dbReference>
<dbReference type="eggNOG" id="KOG1919">
    <property type="taxonomic scope" value="Eukaryota"/>
</dbReference>
<evidence type="ECO:0000313" key="7">
    <source>
        <dbReference type="Proteomes" id="UP000000759"/>
    </source>
</evidence>
<feature type="domain" description="Pseudouridine synthase RsuA/RluA-like" evidence="4">
    <location>
        <begin position="104"/>
        <end position="259"/>
    </location>
</feature>
<evidence type="ECO:0000259" key="5">
    <source>
        <dbReference type="Pfam" id="PF01479"/>
    </source>
</evidence>
<evidence type="ECO:0000313" key="6">
    <source>
        <dbReference type="EMBL" id="EEC46797.1"/>
    </source>
</evidence>
<dbReference type="KEGG" id="pti:PHATRDRAFT_14067"/>
<dbReference type="InterPro" id="IPR020103">
    <property type="entry name" value="PsdUridine_synth_cat_dom_sf"/>
</dbReference>
<dbReference type="InterPro" id="IPR050188">
    <property type="entry name" value="RluA_PseudoU_synthase"/>
</dbReference>
<dbReference type="EMBL" id="CM000615">
    <property type="protein sequence ID" value="EEC46797.1"/>
    <property type="molecule type" value="Genomic_DNA"/>
</dbReference>
<dbReference type="OrthoDB" id="424794at2759"/>
<dbReference type="PROSITE" id="PS50889">
    <property type="entry name" value="S4"/>
    <property type="match status" value="1"/>
</dbReference>
<keyword evidence="2" id="KW-0413">Isomerase</keyword>
<dbReference type="GO" id="GO:0000455">
    <property type="term" value="P:enzyme-directed rRNA pseudouridine synthesis"/>
    <property type="evidence" value="ECO:0007669"/>
    <property type="project" value="TreeGrafter"/>
</dbReference>
<protein>
    <recommendedName>
        <fullName evidence="8">Pseudouridine synthase</fullName>
    </recommendedName>
</protein>
<proteinExistence type="inferred from homology"/>
<dbReference type="PANTHER" id="PTHR21600">
    <property type="entry name" value="MITOCHONDRIAL RNA PSEUDOURIDINE SYNTHASE"/>
    <property type="match status" value="1"/>
</dbReference>
<gene>
    <name evidence="6" type="ORF">PHATRDRAFT_14067</name>
</gene>
<sequence length="271" mass="30613">MAPSSLVRLVKPYLYTFRSNAKFRWFGRTILDVYVSEFGSYPESYYRTAIQQGRIRVGNEKVDVAYTIRSNDVLTHTVHRHEPAVAVSQPQAPFVKVVANSETWLVVDKPGTMPVHPSGAYHLNSLLPILENTYGKLYPIHRLDRLTSGLVILGKTPEAARQLGKAIKERDSCTKLYIARVRGRFPFNCASHVPNLSSHKSYPPRYGEWSVLQDMDGKKDMKAAETSFALLKFDAKSDSSVVLCRPATGRTHQIRLHLQYLGHPIANDPNY</sequence>
<dbReference type="GeneID" id="7202448"/>
<evidence type="ECO:0000256" key="1">
    <source>
        <dbReference type="ARBA" id="ARBA00010876"/>
    </source>
</evidence>
<dbReference type="InterPro" id="IPR002942">
    <property type="entry name" value="S4_RNA-bd"/>
</dbReference>
<reference evidence="6 7" key="1">
    <citation type="journal article" date="2008" name="Nature">
        <title>The Phaeodactylum genome reveals the evolutionary history of diatom genomes.</title>
        <authorList>
            <person name="Bowler C."/>
            <person name="Allen A.E."/>
            <person name="Badger J.H."/>
            <person name="Grimwood J."/>
            <person name="Jabbari K."/>
            <person name="Kuo A."/>
            <person name="Maheswari U."/>
            <person name="Martens C."/>
            <person name="Maumus F."/>
            <person name="Otillar R.P."/>
            <person name="Rayko E."/>
            <person name="Salamov A."/>
            <person name="Vandepoele K."/>
            <person name="Beszteri B."/>
            <person name="Gruber A."/>
            <person name="Heijde M."/>
            <person name="Katinka M."/>
            <person name="Mock T."/>
            <person name="Valentin K."/>
            <person name="Verret F."/>
            <person name="Berges J.A."/>
            <person name="Brownlee C."/>
            <person name="Cadoret J.P."/>
            <person name="Chiovitti A."/>
            <person name="Choi C.J."/>
            <person name="Coesel S."/>
            <person name="De Martino A."/>
            <person name="Detter J.C."/>
            <person name="Durkin C."/>
            <person name="Falciatore A."/>
            <person name="Fournet J."/>
            <person name="Haruta M."/>
            <person name="Huysman M.J."/>
            <person name="Jenkins B.D."/>
            <person name="Jiroutova K."/>
            <person name="Jorgensen R.E."/>
            <person name="Joubert Y."/>
            <person name="Kaplan A."/>
            <person name="Kroger N."/>
            <person name="Kroth P.G."/>
            <person name="La Roche J."/>
            <person name="Lindquist E."/>
            <person name="Lommer M."/>
            <person name="Martin-Jezequel V."/>
            <person name="Lopez P.J."/>
            <person name="Lucas S."/>
            <person name="Mangogna M."/>
            <person name="McGinnis K."/>
            <person name="Medlin L.K."/>
            <person name="Montsant A."/>
            <person name="Oudot-Le Secq M.P."/>
            <person name="Napoli C."/>
            <person name="Obornik M."/>
            <person name="Parker M.S."/>
            <person name="Petit J.L."/>
            <person name="Porcel B.M."/>
            <person name="Poulsen N."/>
            <person name="Robison M."/>
            <person name="Rychlewski L."/>
            <person name="Rynearson T.A."/>
            <person name="Schmutz J."/>
            <person name="Shapiro H."/>
            <person name="Siaut M."/>
            <person name="Stanley M."/>
            <person name="Sussman M.R."/>
            <person name="Taylor A.R."/>
            <person name="Vardi A."/>
            <person name="von Dassow P."/>
            <person name="Vyverman W."/>
            <person name="Willis A."/>
            <person name="Wyrwicz L.S."/>
            <person name="Rokhsar D.S."/>
            <person name="Weissenbach J."/>
            <person name="Armbrust E.V."/>
            <person name="Green B.R."/>
            <person name="Van de Peer Y."/>
            <person name="Grigoriev I.V."/>
        </authorList>
    </citation>
    <scope>NUCLEOTIDE SEQUENCE [LARGE SCALE GENOMIC DNA]</scope>
    <source>
        <strain evidence="6 7">CCAP 1055/1</strain>
    </source>
</reference>
<dbReference type="InterPro" id="IPR006145">
    <property type="entry name" value="PsdUridine_synth_RsuA/RluA"/>
</dbReference>
<dbReference type="InterPro" id="IPR006224">
    <property type="entry name" value="PsdUridine_synth_RluA-like_CS"/>
</dbReference>
<dbReference type="InParanoid" id="B7G3A4"/>
<dbReference type="SUPFAM" id="SSF55120">
    <property type="entry name" value="Pseudouridine synthase"/>
    <property type="match status" value="1"/>
</dbReference>
<dbReference type="PaxDb" id="2850-Phatr14067"/>
<dbReference type="GO" id="GO:0003723">
    <property type="term" value="F:RNA binding"/>
    <property type="evidence" value="ECO:0007669"/>
    <property type="project" value="UniProtKB-KW"/>
</dbReference>
<accession>B7G3A4</accession>
<name>B7G3A4_PHATC</name>
<dbReference type="RefSeq" id="XP_002181583.1">
    <property type="nucleotide sequence ID" value="XM_002181547.1"/>
</dbReference>
<dbReference type="AlphaFoldDB" id="B7G3A4"/>
<reference evidence="7" key="2">
    <citation type="submission" date="2008-08" db="EMBL/GenBank/DDBJ databases">
        <authorList>
            <consortium name="Diatom Consortium"/>
            <person name="Grigoriev I."/>
            <person name="Grimwood J."/>
            <person name="Kuo A."/>
            <person name="Otillar R.P."/>
            <person name="Salamov A."/>
            <person name="Detter J.C."/>
            <person name="Lindquist E."/>
            <person name="Shapiro H."/>
            <person name="Lucas S."/>
            <person name="Glavina del Rio T."/>
            <person name="Pitluck S."/>
            <person name="Rokhsar D."/>
            <person name="Bowler C."/>
        </authorList>
    </citation>
    <scope>GENOME REANNOTATION</scope>
    <source>
        <strain evidence="7">CCAP 1055/1</strain>
    </source>
</reference>
<keyword evidence="3" id="KW-0694">RNA-binding</keyword>
<evidence type="ECO:0000259" key="4">
    <source>
        <dbReference type="Pfam" id="PF00849"/>
    </source>
</evidence>
<feature type="domain" description="RNA-binding S4" evidence="5">
    <location>
        <begin position="31"/>
        <end position="74"/>
    </location>
</feature>
<dbReference type="PANTHER" id="PTHR21600:SF40">
    <property type="entry name" value="PSEUDOURIDYLATE SYNTHASE RPUSD2"/>
    <property type="match status" value="1"/>
</dbReference>
<organism evidence="6 7">
    <name type="scientific">Phaeodactylum tricornutum (strain CCAP 1055/1)</name>
    <dbReference type="NCBI Taxonomy" id="556484"/>
    <lineage>
        <taxon>Eukaryota</taxon>
        <taxon>Sar</taxon>
        <taxon>Stramenopiles</taxon>
        <taxon>Ochrophyta</taxon>
        <taxon>Bacillariophyta</taxon>
        <taxon>Bacillariophyceae</taxon>
        <taxon>Bacillariophycidae</taxon>
        <taxon>Naviculales</taxon>
        <taxon>Phaeodactylaceae</taxon>
        <taxon>Phaeodactylum</taxon>
    </lineage>
</organism>
<feature type="non-terminal residue" evidence="6">
    <location>
        <position position="271"/>
    </location>
</feature>
<keyword evidence="7" id="KW-1185">Reference proteome</keyword>
<dbReference type="Proteomes" id="UP000000759">
    <property type="component" value="Chromosome 13"/>
</dbReference>
<evidence type="ECO:0000256" key="3">
    <source>
        <dbReference type="PROSITE-ProRule" id="PRU00182"/>
    </source>
</evidence>
<comment type="similarity">
    <text evidence="1">Belongs to the pseudouridine synthase RluA family.</text>
</comment>
<dbReference type="Pfam" id="PF01479">
    <property type="entry name" value="S4"/>
    <property type="match status" value="1"/>
</dbReference>
<dbReference type="GO" id="GO:0009982">
    <property type="term" value="F:pseudouridine synthase activity"/>
    <property type="evidence" value="ECO:0007669"/>
    <property type="project" value="InterPro"/>
</dbReference>
<dbReference type="STRING" id="556484.B7G3A4"/>